<organism evidence="6 7">
    <name type="scientific">Mycoemilia scoparia</name>
    <dbReference type="NCBI Taxonomy" id="417184"/>
    <lineage>
        <taxon>Eukaryota</taxon>
        <taxon>Fungi</taxon>
        <taxon>Fungi incertae sedis</taxon>
        <taxon>Zoopagomycota</taxon>
        <taxon>Kickxellomycotina</taxon>
        <taxon>Kickxellomycetes</taxon>
        <taxon>Kickxellales</taxon>
        <taxon>Kickxellaceae</taxon>
        <taxon>Mycoemilia</taxon>
    </lineage>
</organism>
<dbReference type="SUPFAM" id="SSF52141">
    <property type="entry name" value="Uracil-DNA glycosylase-like"/>
    <property type="match status" value="1"/>
</dbReference>
<dbReference type="GO" id="GO:0004844">
    <property type="term" value="F:uracil DNA N-glycosylase activity"/>
    <property type="evidence" value="ECO:0007669"/>
    <property type="project" value="TreeGrafter"/>
</dbReference>
<feature type="compositionally biased region" description="Low complexity" evidence="4">
    <location>
        <begin position="14"/>
        <end position="32"/>
    </location>
</feature>
<evidence type="ECO:0000313" key="6">
    <source>
        <dbReference type="EMBL" id="KAJ1918704.1"/>
    </source>
</evidence>
<dbReference type="EC" id="3.2.2.29" evidence="6"/>
<dbReference type="EMBL" id="JANBPU010000039">
    <property type="protein sequence ID" value="KAJ1918704.1"/>
    <property type="molecule type" value="Genomic_DNA"/>
</dbReference>
<dbReference type="Proteomes" id="UP001150538">
    <property type="component" value="Unassembled WGS sequence"/>
</dbReference>
<dbReference type="CDD" id="cd10028">
    <property type="entry name" value="UDG-F2_TDG_MUG"/>
    <property type="match status" value="1"/>
</dbReference>
<evidence type="ECO:0000259" key="5">
    <source>
        <dbReference type="Pfam" id="PF03167"/>
    </source>
</evidence>
<evidence type="ECO:0000256" key="3">
    <source>
        <dbReference type="ARBA" id="ARBA00023204"/>
    </source>
</evidence>
<dbReference type="PANTHER" id="PTHR12159">
    <property type="entry name" value="G/T AND G/U MISMATCH-SPECIFIC DNA GLYCOSYLASE"/>
    <property type="match status" value="1"/>
</dbReference>
<name>A0A9W7ZYB8_9FUNG</name>
<dbReference type="GO" id="GO:0141016">
    <property type="term" value="F:G/T mismatch-specific thymine-DNA glycosylase activity"/>
    <property type="evidence" value="ECO:0007669"/>
    <property type="project" value="UniProtKB-EC"/>
</dbReference>
<gene>
    <name evidence="6" type="primary">thp1</name>
    <name evidence="6" type="ORF">H4219_002426</name>
</gene>
<feature type="region of interest" description="Disordered" evidence="4">
    <location>
        <begin position="1"/>
        <end position="49"/>
    </location>
</feature>
<evidence type="ECO:0000256" key="4">
    <source>
        <dbReference type="SAM" id="MobiDB-lite"/>
    </source>
</evidence>
<sequence length="313" mass="34851">MPRAAALKATENVSKYFTTNSRSSSSPKTTNSSKKKSTRKSPYTIKSEQKLTMKHKTETKEIITTTTATKTKTRTTTAKTKASSNKVSKLLGPDSFKDPITGKIVIPRVVKPSTVDIGSLKPIPETLKPGLDILFIGINPGIQSSLHQRHFANPLNIFWRGLFHAKLVSEPLTAQDEDKLQNTYNMSICNMVDRPSQTSSDISKKEMQDAVPFLLEKIDIYRPKIVCFVGKGIYEVFVGSKCTKLGLQPNALQFPDHEVFPDLPNSIWLFAMPSTSGRTAAYQNPQKLELFCNLKLVYDRIMSGQSPVDLIPK</sequence>
<comment type="caution">
    <text evidence="6">The sequence shown here is derived from an EMBL/GenBank/DDBJ whole genome shotgun (WGS) entry which is preliminary data.</text>
</comment>
<keyword evidence="2 6" id="KW-0378">Hydrolase</keyword>
<reference evidence="6" key="1">
    <citation type="submission" date="2022-07" db="EMBL/GenBank/DDBJ databases">
        <title>Phylogenomic reconstructions and comparative analyses of Kickxellomycotina fungi.</title>
        <authorList>
            <person name="Reynolds N.K."/>
            <person name="Stajich J.E."/>
            <person name="Barry K."/>
            <person name="Grigoriev I.V."/>
            <person name="Crous P."/>
            <person name="Smith M.E."/>
        </authorList>
    </citation>
    <scope>NUCLEOTIDE SEQUENCE</scope>
    <source>
        <strain evidence="6">NBRC 100468</strain>
    </source>
</reference>
<evidence type="ECO:0000256" key="1">
    <source>
        <dbReference type="ARBA" id="ARBA00022763"/>
    </source>
</evidence>
<dbReference type="AlphaFoldDB" id="A0A9W7ZYB8"/>
<keyword evidence="1" id="KW-0227">DNA damage</keyword>
<accession>A0A9W7ZYB8</accession>
<protein>
    <submittedName>
        <fullName evidence="6">Uracil DNA N-glycosylase Thp1</fullName>
        <ecNumber evidence="6">3.2.2.29</ecNumber>
    </submittedName>
</protein>
<keyword evidence="6" id="KW-0326">Glycosidase</keyword>
<dbReference type="OrthoDB" id="565731at2759"/>
<keyword evidence="3" id="KW-0234">DNA repair</keyword>
<evidence type="ECO:0000256" key="2">
    <source>
        <dbReference type="ARBA" id="ARBA00022801"/>
    </source>
</evidence>
<dbReference type="InterPro" id="IPR036895">
    <property type="entry name" value="Uracil-DNA_glycosylase-like_sf"/>
</dbReference>
<keyword evidence="7" id="KW-1185">Reference proteome</keyword>
<dbReference type="Gene3D" id="3.40.470.10">
    <property type="entry name" value="Uracil-DNA glycosylase-like domain"/>
    <property type="match status" value="1"/>
</dbReference>
<evidence type="ECO:0000313" key="7">
    <source>
        <dbReference type="Proteomes" id="UP001150538"/>
    </source>
</evidence>
<feature type="domain" description="Uracil-DNA glycosylase-like" evidence="5">
    <location>
        <begin position="126"/>
        <end position="285"/>
    </location>
</feature>
<dbReference type="InterPro" id="IPR005122">
    <property type="entry name" value="Uracil-DNA_glycosylase-like"/>
</dbReference>
<dbReference type="PANTHER" id="PTHR12159:SF9">
    <property type="entry name" value="G_T MISMATCH-SPECIFIC THYMINE DNA GLYCOSYLASE"/>
    <property type="match status" value="1"/>
</dbReference>
<dbReference type="InterPro" id="IPR015637">
    <property type="entry name" value="MUG/TDG"/>
</dbReference>
<dbReference type="GO" id="GO:0006285">
    <property type="term" value="P:base-excision repair, AP site formation"/>
    <property type="evidence" value="ECO:0007669"/>
    <property type="project" value="InterPro"/>
</dbReference>
<proteinExistence type="predicted"/>
<dbReference type="Pfam" id="PF03167">
    <property type="entry name" value="UDG"/>
    <property type="match status" value="1"/>
</dbReference>